<keyword evidence="3" id="KW-1185">Reference proteome</keyword>
<keyword evidence="1" id="KW-0812">Transmembrane</keyword>
<sequence>MTAPQDFTSAGLGARVVALVGALGAVLAMSMPWASEDNTGVAESGEVLLLRGGVEWTGWGIYGASRLDGHRPVSLTVAMILIVGTVLVALGAWVAFERTRRRWLPPATAAAAVIALVVSFPGLESVNGRFGTGHVTTTEFGIVVWRLAIAAVALGSTRLALLQEAAKPLRPDAG</sequence>
<dbReference type="Proteomes" id="UP000660611">
    <property type="component" value="Unassembled WGS sequence"/>
</dbReference>
<feature type="transmembrane region" description="Helical" evidence="1">
    <location>
        <begin position="12"/>
        <end position="34"/>
    </location>
</feature>
<proteinExistence type="predicted"/>
<name>A0A919PCI2_9ACTN</name>
<dbReference type="EMBL" id="BONQ01000009">
    <property type="protein sequence ID" value="GIG42240.1"/>
    <property type="molecule type" value="Genomic_DNA"/>
</dbReference>
<reference evidence="2" key="1">
    <citation type="submission" date="2021-01" db="EMBL/GenBank/DDBJ databases">
        <title>Whole genome shotgun sequence of Dactylosporangium siamense NBRC 106093.</title>
        <authorList>
            <person name="Komaki H."/>
            <person name="Tamura T."/>
        </authorList>
    </citation>
    <scope>NUCLEOTIDE SEQUENCE</scope>
    <source>
        <strain evidence="2">NBRC 106093</strain>
    </source>
</reference>
<evidence type="ECO:0000256" key="1">
    <source>
        <dbReference type="SAM" id="Phobius"/>
    </source>
</evidence>
<gene>
    <name evidence="2" type="ORF">Dsi01nite_002810</name>
</gene>
<evidence type="ECO:0000313" key="2">
    <source>
        <dbReference type="EMBL" id="GIG42240.1"/>
    </source>
</evidence>
<protein>
    <submittedName>
        <fullName evidence="2">Uncharacterized protein</fullName>
    </submittedName>
</protein>
<feature type="transmembrane region" description="Helical" evidence="1">
    <location>
        <begin position="103"/>
        <end position="123"/>
    </location>
</feature>
<comment type="caution">
    <text evidence="2">The sequence shown here is derived from an EMBL/GenBank/DDBJ whole genome shotgun (WGS) entry which is preliminary data.</text>
</comment>
<organism evidence="2 3">
    <name type="scientific">Dactylosporangium siamense</name>
    <dbReference type="NCBI Taxonomy" id="685454"/>
    <lineage>
        <taxon>Bacteria</taxon>
        <taxon>Bacillati</taxon>
        <taxon>Actinomycetota</taxon>
        <taxon>Actinomycetes</taxon>
        <taxon>Micromonosporales</taxon>
        <taxon>Micromonosporaceae</taxon>
        <taxon>Dactylosporangium</taxon>
    </lineage>
</organism>
<dbReference type="AlphaFoldDB" id="A0A919PCI2"/>
<accession>A0A919PCI2</accession>
<feature type="transmembrane region" description="Helical" evidence="1">
    <location>
        <begin position="75"/>
        <end position="96"/>
    </location>
</feature>
<keyword evidence="1" id="KW-0472">Membrane</keyword>
<keyword evidence="1" id="KW-1133">Transmembrane helix</keyword>
<feature type="transmembrane region" description="Helical" evidence="1">
    <location>
        <begin position="143"/>
        <end position="161"/>
    </location>
</feature>
<evidence type="ECO:0000313" key="3">
    <source>
        <dbReference type="Proteomes" id="UP000660611"/>
    </source>
</evidence>
<dbReference type="RefSeq" id="WP_203844136.1">
    <property type="nucleotide sequence ID" value="NZ_BAAAVW010000003.1"/>
</dbReference>